<evidence type="ECO:0000256" key="9">
    <source>
        <dbReference type="SAM" id="Phobius"/>
    </source>
</evidence>
<evidence type="ECO:0000256" key="4">
    <source>
        <dbReference type="ARBA" id="ARBA00022725"/>
    </source>
</evidence>
<evidence type="ECO:0000313" key="10">
    <source>
        <dbReference type="EMBL" id="KAK9499550.1"/>
    </source>
</evidence>
<dbReference type="GO" id="GO:0007165">
    <property type="term" value="P:signal transduction"/>
    <property type="evidence" value="ECO:0007669"/>
    <property type="project" value="UniProtKB-KW"/>
</dbReference>
<evidence type="ECO:0000256" key="3">
    <source>
        <dbReference type="ARBA" id="ARBA00022692"/>
    </source>
</evidence>
<dbReference type="GO" id="GO:0004984">
    <property type="term" value="F:olfactory receptor activity"/>
    <property type="evidence" value="ECO:0007669"/>
    <property type="project" value="InterPro"/>
</dbReference>
<keyword evidence="4" id="KW-0552">Olfaction</keyword>
<comment type="caution">
    <text evidence="10">The sequence shown here is derived from an EMBL/GenBank/DDBJ whole genome shotgun (WGS) entry which is preliminary data.</text>
</comment>
<evidence type="ECO:0000313" key="11">
    <source>
        <dbReference type="Proteomes" id="UP001461498"/>
    </source>
</evidence>
<keyword evidence="3 9" id="KW-0812">Transmembrane</keyword>
<evidence type="ECO:0000256" key="8">
    <source>
        <dbReference type="ARBA" id="ARBA00023224"/>
    </source>
</evidence>
<dbReference type="GO" id="GO:0005549">
    <property type="term" value="F:odorant binding"/>
    <property type="evidence" value="ECO:0007669"/>
    <property type="project" value="InterPro"/>
</dbReference>
<evidence type="ECO:0000256" key="2">
    <source>
        <dbReference type="ARBA" id="ARBA00022606"/>
    </source>
</evidence>
<dbReference type="GO" id="GO:0016020">
    <property type="term" value="C:membrane"/>
    <property type="evidence" value="ECO:0007669"/>
    <property type="project" value="UniProtKB-SubCell"/>
</dbReference>
<dbReference type="EMBL" id="JAPXFL010000011">
    <property type="protein sequence ID" value="KAK9499550.1"/>
    <property type="molecule type" value="Genomic_DNA"/>
</dbReference>
<sequence>MELVVGSREVLDVVDTLSTFVAATCALLRALRFLSKRRDITNILDRLELLRLQMLKDNEYKHFVIHTENIGRKILTVLFISFNSFPFASLAMIIWGNYIDEFQEKRDFLKIWIPWNKEELWSDIFTNLLLLITTTCGMDVFSATSSIDITFALYISACTKILENKLINKGIKNEEIYEQHKLITELE</sequence>
<keyword evidence="5 9" id="KW-1133">Transmembrane helix</keyword>
<proteinExistence type="predicted"/>
<keyword evidence="2" id="KW-0716">Sensory transduction</keyword>
<protein>
    <submittedName>
        <fullName evidence="10">Uncharacterized protein</fullName>
    </submittedName>
</protein>
<feature type="transmembrane region" description="Helical" evidence="9">
    <location>
        <begin position="74"/>
        <end position="96"/>
    </location>
</feature>
<keyword evidence="6 9" id="KW-0472">Membrane</keyword>
<name>A0AAW1CNB2_9HEMI</name>
<accession>A0AAW1CNB2</accession>
<dbReference type="InterPro" id="IPR004117">
    <property type="entry name" value="7tm6_olfct_rcpt"/>
</dbReference>
<evidence type="ECO:0000256" key="7">
    <source>
        <dbReference type="ARBA" id="ARBA00023170"/>
    </source>
</evidence>
<evidence type="ECO:0000256" key="5">
    <source>
        <dbReference type="ARBA" id="ARBA00022989"/>
    </source>
</evidence>
<dbReference type="Proteomes" id="UP001461498">
    <property type="component" value="Unassembled WGS sequence"/>
</dbReference>
<comment type="subcellular location">
    <subcellularLocation>
        <location evidence="1">Membrane</location>
        <topology evidence="1">Multi-pass membrane protein</topology>
    </subcellularLocation>
</comment>
<gene>
    <name evidence="10" type="ORF">O3M35_002571</name>
</gene>
<dbReference type="AlphaFoldDB" id="A0AAW1CNB2"/>
<evidence type="ECO:0000256" key="6">
    <source>
        <dbReference type="ARBA" id="ARBA00023136"/>
    </source>
</evidence>
<keyword evidence="11" id="KW-1185">Reference proteome</keyword>
<organism evidence="10 11">
    <name type="scientific">Rhynocoris fuscipes</name>
    <dbReference type="NCBI Taxonomy" id="488301"/>
    <lineage>
        <taxon>Eukaryota</taxon>
        <taxon>Metazoa</taxon>
        <taxon>Ecdysozoa</taxon>
        <taxon>Arthropoda</taxon>
        <taxon>Hexapoda</taxon>
        <taxon>Insecta</taxon>
        <taxon>Pterygota</taxon>
        <taxon>Neoptera</taxon>
        <taxon>Paraneoptera</taxon>
        <taxon>Hemiptera</taxon>
        <taxon>Heteroptera</taxon>
        <taxon>Panheteroptera</taxon>
        <taxon>Cimicomorpha</taxon>
        <taxon>Reduviidae</taxon>
        <taxon>Harpactorinae</taxon>
        <taxon>Harpactorini</taxon>
        <taxon>Rhynocoris</taxon>
    </lineage>
</organism>
<keyword evidence="8" id="KW-0807">Transducer</keyword>
<feature type="transmembrane region" description="Helical" evidence="9">
    <location>
        <begin position="13"/>
        <end position="31"/>
    </location>
</feature>
<reference evidence="10 11" key="1">
    <citation type="submission" date="2022-12" db="EMBL/GenBank/DDBJ databases">
        <title>Chromosome-level genome assembly of true bugs.</title>
        <authorList>
            <person name="Ma L."/>
            <person name="Li H."/>
        </authorList>
    </citation>
    <scope>NUCLEOTIDE SEQUENCE [LARGE SCALE GENOMIC DNA]</scope>
    <source>
        <strain evidence="10">Lab_2022b</strain>
    </source>
</reference>
<keyword evidence="7" id="KW-0675">Receptor</keyword>
<dbReference type="Pfam" id="PF02949">
    <property type="entry name" value="7tm_6"/>
    <property type="match status" value="1"/>
</dbReference>
<evidence type="ECO:0000256" key="1">
    <source>
        <dbReference type="ARBA" id="ARBA00004141"/>
    </source>
</evidence>